<comment type="caution">
    <text evidence="2">The sequence shown here is derived from an EMBL/GenBank/DDBJ whole genome shotgun (WGS) entry which is preliminary data.</text>
</comment>
<dbReference type="AlphaFoldDB" id="A0AAV7QGC2"/>
<feature type="region of interest" description="Disordered" evidence="1">
    <location>
        <begin position="1"/>
        <end position="102"/>
    </location>
</feature>
<evidence type="ECO:0000313" key="3">
    <source>
        <dbReference type="Proteomes" id="UP001066276"/>
    </source>
</evidence>
<sequence>MQLVGRRARSEHSPRRAEVRQRILKEENKQTHAFKALTSQQGRRPRPPSAARRLNTNTSSSGREERRLGDTGKESRGPSQESGAEALHGRSRGGCSVLLDTF</sequence>
<organism evidence="2 3">
    <name type="scientific">Pleurodeles waltl</name>
    <name type="common">Iberian ribbed newt</name>
    <dbReference type="NCBI Taxonomy" id="8319"/>
    <lineage>
        <taxon>Eukaryota</taxon>
        <taxon>Metazoa</taxon>
        <taxon>Chordata</taxon>
        <taxon>Craniata</taxon>
        <taxon>Vertebrata</taxon>
        <taxon>Euteleostomi</taxon>
        <taxon>Amphibia</taxon>
        <taxon>Batrachia</taxon>
        <taxon>Caudata</taxon>
        <taxon>Salamandroidea</taxon>
        <taxon>Salamandridae</taxon>
        <taxon>Pleurodelinae</taxon>
        <taxon>Pleurodeles</taxon>
    </lineage>
</organism>
<evidence type="ECO:0000256" key="1">
    <source>
        <dbReference type="SAM" id="MobiDB-lite"/>
    </source>
</evidence>
<keyword evidence="3" id="KW-1185">Reference proteome</keyword>
<reference evidence="2" key="1">
    <citation type="journal article" date="2022" name="bioRxiv">
        <title>Sequencing and chromosome-scale assembly of the giantPleurodeles waltlgenome.</title>
        <authorList>
            <person name="Brown T."/>
            <person name="Elewa A."/>
            <person name="Iarovenko S."/>
            <person name="Subramanian E."/>
            <person name="Araus A.J."/>
            <person name="Petzold A."/>
            <person name="Susuki M."/>
            <person name="Suzuki K.-i.T."/>
            <person name="Hayashi T."/>
            <person name="Toyoda A."/>
            <person name="Oliveira C."/>
            <person name="Osipova E."/>
            <person name="Leigh N.D."/>
            <person name="Simon A."/>
            <person name="Yun M.H."/>
        </authorList>
    </citation>
    <scope>NUCLEOTIDE SEQUENCE</scope>
    <source>
        <strain evidence="2">20211129_DDA</strain>
        <tissue evidence="2">Liver</tissue>
    </source>
</reference>
<gene>
    <name evidence="2" type="ORF">NDU88_003698</name>
</gene>
<evidence type="ECO:0000313" key="2">
    <source>
        <dbReference type="EMBL" id="KAJ1137285.1"/>
    </source>
</evidence>
<feature type="compositionally biased region" description="Basic and acidic residues" evidence="1">
    <location>
        <begin position="62"/>
        <end position="76"/>
    </location>
</feature>
<feature type="compositionally biased region" description="Basic and acidic residues" evidence="1">
    <location>
        <begin position="8"/>
        <end position="30"/>
    </location>
</feature>
<dbReference type="Proteomes" id="UP001066276">
    <property type="component" value="Chromosome 6"/>
</dbReference>
<proteinExistence type="predicted"/>
<name>A0AAV7QGC2_PLEWA</name>
<accession>A0AAV7QGC2</accession>
<dbReference type="EMBL" id="JANPWB010000010">
    <property type="protein sequence ID" value="KAJ1137285.1"/>
    <property type="molecule type" value="Genomic_DNA"/>
</dbReference>
<protein>
    <submittedName>
        <fullName evidence="2">Uncharacterized protein</fullName>
    </submittedName>
</protein>